<gene>
    <name evidence="2" type="ORF">SYV04_42005</name>
</gene>
<evidence type="ECO:0000313" key="3">
    <source>
        <dbReference type="Proteomes" id="UP001291309"/>
    </source>
</evidence>
<dbReference type="Proteomes" id="UP001291309">
    <property type="component" value="Unassembled WGS sequence"/>
</dbReference>
<dbReference type="InterPro" id="IPR038721">
    <property type="entry name" value="IS701-like_DDE_dom"/>
</dbReference>
<keyword evidence="3" id="KW-1185">Reference proteome</keyword>
<name>A0ABU5HI57_9BACT</name>
<organism evidence="2 3">
    <name type="scientific">Hyalangium rubrum</name>
    <dbReference type="NCBI Taxonomy" id="3103134"/>
    <lineage>
        <taxon>Bacteria</taxon>
        <taxon>Pseudomonadati</taxon>
        <taxon>Myxococcota</taxon>
        <taxon>Myxococcia</taxon>
        <taxon>Myxococcales</taxon>
        <taxon>Cystobacterineae</taxon>
        <taxon>Archangiaceae</taxon>
        <taxon>Hyalangium</taxon>
    </lineage>
</organism>
<dbReference type="Pfam" id="PF13546">
    <property type="entry name" value="DDE_5"/>
    <property type="match status" value="1"/>
</dbReference>
<reference evidence="2 3" key="1">
    <citation type="submission" date="2023-12" db="EMBL/GenBank/DDBJ databases">
        <title>the genome sequence of Hyalangium sp. s54d21.</title>
        <authorList>
            <person name="Zhang X."/>
        </authorList>
    </citation>
    <scope>NUCLEOTIDE SEQUENCE [LARGE SCALE GENOMIC DNA]</scope>
    <source>
        <strain evidence="3">s54d21</strain>
    </source>
</reference>
<comment type="caution">
    <text evidence="2">The sequence shown here is derived from an EMBL/GenBank/DDBJ whole genome shotgun (WGS) entry which is preliminary data.</text>
</comment>
<protein>
    <submittedName>
        <fullName evidence="2">Transposase</fullName>
    </submittedName>
</protein>
<dbReference type="EMBL" id="JAXIVS010000026">
    <property type="protein sequence ID" value="MDY7233036.1"/>
    <property type="molecule type" value="Genomic_DNA"/>
</dbReference>
<feature type="domain" description="Transposase IS701-like DDE" evidence="1">
    <location>
        <begin position="5"/>
        <end position="80"/>
    </location>
</feature>
<accession>A0ABU5HI57</accession>
<sequence>MMVARMGRVERRRAMEQYLQGLLLDGERKSVEPMAGRLVDKPHEREAMRQRLQQCVAVAAWSDAEMRRRLAQLLSLVAGARARRRAVHLLAYNLLSVYRLSGK</sequence>
<evidence type="ECO:0000313" key="2">
    <source>
        <dbReference type="EMBL" id="MDY7233036.1"/>
    </source>
</evidence>
<proteinExistence type="predicted"/>
<evidence type="ECO:0000259" key="1">
    <source>
        <dbReference type="Pfam" id="PF13546"/>
    </source>
</evidence>